<dbReference type="RefSeq" id="WP_114590232.1">
    <property type="nucleotide sequence ID" value="NZ_CP031165.1"/>
</dbReference>
<dbReference type="PANTHER" id="PTHR38768">
    <property type="entry name" value="UPF0502 PROTEIN YCEH"/>
    <property type="match status" value="1"/>
</dbReference>
<dbReference type="KEGG" id="euz:DVS28_a0720"/>
<dbReference type="Pfam" id="PF04337">
    <property type="entry name" value="DUF480"/>
    <property type="match status" value="1"/>
</dbReference>
<comment type="similarity">
    <text evidence="1">Belongs to the UPF0502 family.</text>
</comment>
<protein>
    <submittedName>
        <fullName evidence="3">Uncharacterized protein</fullName>
    </submittedName>
</protein>
<name>A0A346XT74_9ACTN</name>
<proteinExistence type="inferred from homology"/>
<sequence>MELSPPAQRVLGALIEKELATPNGYPLSLNALRNATNQSTNRDPVTDYDEPVLREALTELSGGDLVVTRYAHGSNTPKYAHTLDDHLELDTSGVSLLAVLMLRGPQTVGELRTRTERLHRFPELSDVHEALERLRTHPFGALVAEVPRQPGQKEGRWCHLLGGEAAPAAPATDGPPVAASAPIDDGRVAALQQEVAELRDDVETLQLELERLRRFVGA</sequence>
<gene>
    <name evidence="3" type="ORF">DVS28_a0720</name>
</gene>
<dbReference type="EMBL" id="CP031165">
    <property type="protein sequence ID" value="AXV05421.1"/>
    <property type="molecule type" value="Genomic_DNA"/>
</dbReference>
<dbReference type="OrthoDB" id="9805171at2"/>
<feature type="coiled-coil region" evidence="2">
    <location>
        <begin position="188"/>
        <end position="215"/>
    </location>
</feature>
<dbReference type="HAMAP" id="MF_01584">
    <property type="entry name" value="UPF0502"/>
    <property type="match status" value="1"/>
</dbReference>
<reference evidence="3 4" key="1">
    <citation type="submission" date="2018-09" db="EMBL/GenBank/DDBJ databases">
        <title>Complete genome sequence of Euzebya sp. DY32-46 isolated from seawater of Pacific Ocean.</title>
        <authorList>
            <person name="Xu L."/>
            <person name="Wu Y.-H."/>
            <person name="Xu X.-W."/>
        </authorList>
    </citation>
    <scope>NUCLEOTIDE SEQUENCE [LARGE SCALE GENOMIC DNA]</scope>
    <source>
        <strain evidence="3 4">DY32-46</strain>
    </source>
</reference>
<dbReference type="AlphaFoldDB" id="A0A346XT74"/>
<dbReference type="SUPFAM" id="SSF46785">
    <property type="entry name" value="Winged helix' DNA-binding domain"/>
    <property type="match status" value="2"/>
</dbReference>
<dbReference type="InterPro" id="IPR007432">
    <property type="entry name" value="DUF480"/>
</dbReference>
<evidence type="ECO:0000313" key="3">
    <source>
        <dbReference type="EMBL" id="AXV05421.1"/>
    </source>
</evidence>
<evidence type="ECO:0000313" key="4">
    <source>
        <dbReference type="Proteomes" id="UP000264006"/>
    </source>
</evidence>
<dbReference type="InterPro" id="IPR036390">
    <property type="entry name" value="WH_DNA-bd_sf"/>
</dbReference>
<keyword evidence="2" id="KW-0175">Coiled coil</keyword>
<evidence type="ECO:0000256" key="1">
    <source>
        <dbReference type="HAMAP-Rule" id="MF_01584"/>
    </source>
</evidence>
<accession>A0A346XT74</accession>
<dbReference type="PANTHER" id="PTHR38768:SF1">
    <property type="entry name" value="UPF0502 PROTEIN YCEH"/>
    <property type="match status" value="1"/>
</dbReference>
<dbReference type="InterPro" id="IPR036388">
    <property type="entry name" value="WH-like_DNA-bd_sf"/>
</dbReference>
<dbReference type="Gene3D" id="1.10.10.10">
    <property type="entry name" value="Winged helix-like DNA-binding domain superfamily/Winged helix DNA-binding domain"/>
    <property type="match status" value="2"/>
</dbReference>
<dbReference type="Proteomes" id="UP000264006">
    <property type="component" value="Chromosome"/>
</dbReference>
<evidence type="ECO:0000256" key="2">
    <source>
        <dbReference type="SAM" id="Coils"/>
    </source>
</evidence>
<keyword evidence="4" id="KW-1185">Reference proteome</keyword>
<organism evidence="3 4">
    <name type="scientific">Euzebya pacifica</name>
    <dbReference type="NCBI Taxonomy" id="1608957"/>
    <lineage>
        <taxon>Bacteria</taxon>
        <taxon>Bacillati</taxon>
        <taxon>Actinomycetota</taxon>
        <taxon>Nitriliruptoria</taxon>
        <taxon>Euzebyales</taxon>
    </lineage>
</organism>